<sequence>MEPSADWLREANDERLYLMLPQMRSLATFQRSASFSQPTSSLLLFLGLLRHLLVLHSGTTASAPAPDIAVALQRVRRIAHLGVELQRSESMLESSITQISQI</sequence>
<name>A0A4Z2J9X5_9TELE</name>
<dbReference type="EMBL" id="SRLO01000012">
    <property type="protein sequence ID" value="TNN87019.1"/>
    <property type="molecule type" value="Genomic_DNA"/>
</dbReference>
<reference evidence="1 2" key="1">
    <citation type="submission" date="2019-03" db="EMBL/GenBank/DDBJ databases">
        <title>First draft genome of Liparis tanakae, snailfish: a comprehensive survey of snailfish specific genes.</title>
        <authorList>
            <person name="Kim W."/>
            <person name="Song I."/>
            <person name="Jeong J.-H."/>
            <person name="Kim D."/>
            <person name="Kim S."/>
            <person name="Ryu S."/>
            <person name="Song J.Y."/>
            <person name="Lee S.K."/>
        </authorList>
    </citation>
    <scope>NUCLEOTIDE SEQUENCE [LARGE SCALE GENOMIC DNA]</scope>
    <source>
        <tissue evidence="1">Muscle</tissue>
    </source>
</reference>
<keyword evidence="2" id="KW-1185">Reference proteome</keyword>
<protein>
    <submittedName>
        <fullName evidence="1">Uncharacterized protein</fullName>
    </submittedName>
</protein>
<evidence type="ECO:0000313" key="2">
    <source>
        <dbReference type="Proteomes" id="UP000314294"/>
    </source>
</evidence>
<accession>A0A4Z2J9X5</accession>
<proteinExistence type="predicted"/>
<comment type="caution">
    <text evidence="1">The sequence shown here is derived from an EMBL/GenBank/DDBJ whole genome shotgun (WGS) entry which is preliminary data.</text>
</comment>
<gene>
    <name evidence="1" type="ORF">EYF80_002774</name>
</gene>
<dbReference type="AlphaFoldDB" id="A0A4Z2J9X5"/>
<organism evidence="1 2">
    <name type="scientific">Liparis tanakae</name>
    <name type="common">Tanaka's snailfish</name>
    <dbReference type="NCBI Taxonomy" id="230148"/>
    <lineage>
        <taxon>Eukaryota</taxon>
        <taxon>Metazoa</taxon>
        <taxon>Chordata</taxon>
        <taxon>Craniata</taxon>
        <taxon>Vertebrata</taxon>
        <taxon>Euteleostomi</taxon>
        <taxon>Actinopterygii</taxon>
        <taxon>Neopterygii</taxon>
        <taxon>Teleostei</taxon>
        <taxon>Neoteleostei</taxon>
        <taxon>Acanthomorphata</taxon>
        <taxon>Eupercaria</taxon>
        <taxon>Perciformes</taxon>
        <taxon>Cottioidei</taxon>
        <taxon>Cottales</taxon>
        <taxon>Liparidae</taxon>
        <taxon>Liparis</taxon>
    </lineage>
</organism>
<evidence type="ECO:0000313" key="1">
    <source>
        <dbReference type="EMBL" id="TNN87019.1"/>
    </source>
</evidence>
<dbReference type="Proteomes" id="UP000314294">
    <property type="component" value="Unassembled WGS sequence"/>
</dbReference>